<feature type="non-terminal residue" evidence="1">
    <location>
        <position position="45"/>
    </location>
</feature>
<organism evidence="1 2">
    <name type="scientific">Candidatus Hakubella thermalkaliphila</name>
    <dbReference type="NCBI Taxonomy" id="2754717"/>
    <lineage>
        <taxon>Bacteria</taxon>
        <taxon>Bacillati</taxon>
        <taxon>Actinomycetota</taxon>
        <taxon>Actinomycetota incertae sedis</taxon>
        <taxon>Candidatus Hakubellales</taxon>
        <taxon>Candidatus Hakubellaceae</taxon>
        <taxon>Candidatus Hakubella</taxon>
    </lineage>
</organism>
<dbReference type="AlphaFoldDB" id="A0A6V8NKY5"/>
<name>A0A6V8NKY5_9ACTN</name>
<gene>
    <name evidence="1" type="ORF">HKBW3S03_02243</name>
</gene>
<evidence type="ECO:0000313" key="1">
    <source>
        <dbReference type="EMBL" id="GFP20737.1"/>
    </source>
</evidence>
<evidence type="ECO:0008006" key="3">
    <source>
        <dbReference type="Google" id="ProtNLM"/>
    </source>
</evidence>
<comment type="caution">
    <text evidence="1">The sequence shown here is derived from an EMBL/GenBank/DDBJ whole genome shotgun (WGS) entry which is preliminary data.</text>
</comment>
<accession>A0A6V8NKY5</accession>
<reference evidence="1 2" key="1">
    <citation type="journal article" date="2020" name="Front. Microbiol.">
        <title>Single-cell genomics of novel Actinobacteria with the Wood-Ljungdahl pathway discovered in a serpentinizing system.</title>
        <authorList>
            <person name="Merino N."/>
            <person name="Kawai M."/>
            <person name="Boyd E.S."/>
            <person name="Colman D.R."/>
            <person name="McGlynn S.E."/>
            <person name="Nealson K.H."/>
            <person name="Kurokawa K."/>
            <person name="Hongoh Y."/>
        </authorList>
    </citation>
    <scope>NUCLEOTIDE SEQUENCE [LARGE SCALE GENOMIC DNA]</scope>
    <source>
        <strain evidence="1 2">S03</strain>
    </source>
</reference>
<protein>
    <recommendedName>
        <fullName evidence="3">ABC-2 type transport system permease protein</fullName>
    </recommendedName>
</protein>
<proteinExistence type="predicted"/>
<sequence length="45" mass="5444">MQISRKTQQQFDLLKILVKKEITLRYKRTYLGFFWSLLNPLLTGL</sequence>
<evidence type="ECO:0000313" key="2">
    <source>
        <dbReference type="Proteomes" id="UP000574717"/>
    </source>
</evidence>
<dbReference type="EMBL" id="BLRU01000651">
    <property type="protein sequence ID" value="GFP20737.1"/>
    <property type="molecule type" value="Genomic_DNA"/>
</dbReference>
<dbReference type="Proteomes" id="UP000574717">
    <property type="component" value="Unassembled WGS sequence"/>
</dbReference>